<feature type="transmembrane region" description="Helical" evidence="4">
    <location>
        <begin position="258"/>
        <end position="284"/>
    </location>
</feature>
<dbReference type="Pfam" id="PF07690">
    <property type="entry name" value="MFS_1"/>
    <property type="match status" value="1"/>
</dbReference>
<protein>
    <submittedName>
        <fullName evidence="6">MFS transporter</fullName>
    </submittedName>
</protein>
<dbReference type="InterPro" id="IPR020846">
    <property type="entry name" value="MFS_dom"/>
</dbReference>
<dbReference type="PANTHER" id="PTHR23530">
    <property type="entry name" value="TRANSPORT PROTEIN-RELATED"/>
    <property type="match status" value="1"/>
</dbReference>
<evidence type="ECO:0000259" key="5">
    <source>
        <dbReference type="PROSITE" id="PS50850"/>
    </source>
</evidence>
<keyword evidence="3 4" id="KW-0472">Membrane</keyword>
<evidence type="ECO:0000313" key="7">
    <source>
        <dbReference type="Proteomes" id="UP000518300"/>
    </source>
</evidence>
<evidence type="ECO:0000256" key="1">
    <source>
        <dbReference type="ARBA" id="ARBA00022692"/>
    </source>
</evidence>
<dbReference type="EMBL" id="JABBJJ010000101">
    <property type="protein sequence ID" value="NMO17530.1"/>
    <property type="molecule type" value="Genomic_DNA"/>
</dbReference>
<dbReference type="InterPro" id="IPR011701">
    <property type="entry name" value="MFS"/>
</dbReference>
<organism evidence="6 7">
    <name type="scientific">Pyxidicoccus fallax</name>
    <dbReference type="NCBI Taxonomy" id="394095"/>
    <lineage>
        <taxon>Bacteria</taxon>
        <taxon>Pseudomonadati</taxon>
        <taxon>Myxococcota</taxon>
        <taxon>Myxococcia</taxon>
        <taxon>Myxococcales</taxon>
        <taxon>Cystobacterineae</taxon>
        <taxon>Myxococcaceae</taxon>
        <taxon>Pyxidicoccus</taxon>
    </lineage>
</organism>
<accession>A0A848LII7</accession>
<keyword evidence="1 4" id="KW-0812">Transmembrane</keyword>
<feature type="domain" description="Major facilitator superfamily (MFS) profile" evidence="5">
    <location>
        <begin position="225"/>
        <end position="418"/>
    </location>
</feature>
<dbReference type="GO" id="GO:0022857">
    <property type="term" value="F:transmembrane transporter activity"/>
    <property type="evidence" value="ECO:0007669"/>
    <property type="project" value="InterPro"/>
</dbReference>
<sequence>MVIDSRNVVRVYLAISGLFTLSASLIWGINTLFLLEAGLTLFEVFIANAAFTAAMALFEVPTGVVADTRGRRASFLLSAGVTAVGTLAYVGVAAMGGGLLLFCLAGVILGLGFTFYSGAVEAWLVDALTASGYQEELDPVFARAEMVGQAATLTGTVAGGLLGQLDLSLPYVVRAVLILSALGVGLRWMHDYGFTPRAVRLRGITGEMRQVARTGLRHGWRNPAMRLLLLHSLLIAGFFLWAWYAWPPYFLELFGRDAVWLAGVIAALFSLAGMAGNALVGWLAKPGRRRTTLLVGASFMLAVTLAGTGLIRDFWLTVPIFLLGATAVGVLEPVRQSYLHKSIPSAERATLVSADSLMGSLGSIGWQLGLGYLAQRRGVPAGFIVGGAAMLLAVPIFLRLRVLNQPADQVTGADTGQG</sequence>
<dbReference type="InterPro" id="IPR053160">
    <property type="entry name" value="MFS_DHA3_Transporter"/>
</dbReference>
<keyword evidence="2 4" id="KW-1133">Transmembrane helix</keyword>
<feature type="transmembrane region" description="Helical" evidence="4">
    <location>
        <begin position="41"/>
        <end position="61"/>
    </location>
</feature>
<comment type="caution">
    <text evidence="6">The sequence shown here is derived from an EMBL/GenBank/DDBJ whole genome shotgun (WGS) entry which is preliminary data.</text>
</comment>
<dbReference type="SUPFAM" id="SSF103473">
    <property type="entry name" value="MFS general substrate transporter"/>
    <property type="match status" value="1"/>
</dbReference>
<dbReference type="Proteomes" id="UP000518300">
    <property type="component" value="Unassembled WGS sequence"/>
</dbReference>
<dbReference type="PANTHER" id="PTHR23530:SF1">
    <property type="entry name" value="PERMEASE, MAJOR FACILITATOR SUPERFAMILY-RELATED"/>
    <property type="match status" value="1"/>
</dbReference>
<dbReference type="Gene3D" id="1.20.1250.20">
    <property type="entry name" value="MFS general substrate transporter like domains"/>
    <property type="match status" value="1"/>
</dbReference>
<feature type="transmembrane region" description="Helical" evidence="4">
    <location>
        <begin position="73"/>
        <end position="92"/>
    </location>
</feature>
<dbReference type="AlphaFoldDB" id="A0A848LII7"/>
<name>A0A848LII7_9BACT</name>
<keyword evidence="7" id="KW-1185">Reference proteome</keyword>
<dbReference type="InterPro" id="IPR036259">
    <property type="entry name" value="MFS_trans_sf"/>
</dbReference>
<feature type="transmembrane region" description="Helical" evidence="4">
    <location>
        <begin position="12"/>
        <end position="35"/>
    </location>
</feature>
<evidence type="ECO:0000256" key="4">
    <source>
        <dbReference type="SAM" id="Phobius"/>
    </source>
</evidence>
<dbReference type="RefSeq" id="WP_169346812.1">
    <property type="nucleotide sequence ID" value="NZ_JABBJJ010000101.1"/>
</dbReference>
<feature type="transmembrane region" description="Helical" evidence="4">
    <location>
        <begin position="227"/>
        <end position="246"/>
    </location>
</feature>
<evidence type="ECO:0000313" key="6">
    <source>
        <dbReference type="EMBL" id="NMO17530.1"/>
    </source>
</evidence>
<gene>
    <name evidence="6" type="ORF">HG543_22080</name>
</gene>
<feature type="transmembrane region" description="Helical" evidence="4">
    <location>
        <begin position="379"/>
        <end position="398"/>
    </location>
</feature>
<dbReference type="PROSITE" id="PS50850">
    <property type="entry name" value="MFS"/>
    <property type="match status" value="1"/>
</dbReference>
<feature type="transmembrane region" description="Helical" evidence="4">
    <location>
        <begin position="98"/>
        <end position="125"/>
    </location>
</feature>
<feature type="transmembrane region" description="Helical" evidence="4">
    <location>
        <begin position="291"/>
        <end position="308"/>
    </location>
</feature>
<proteinExistence type="predicted"/>
<reference evidence="6 7" key="1">
    <citation type="submission" date="2020-04" db="EMBL/GenBank/DDBJ databases">
        <title>Draft genome of Pyxidicoccus fallax type strain.</title>
        <authorList>
            <person name="Whitworth D.E."/>
        </authorList>
    </citation>
    <scope>NUCLEOTIDE SEQUENCE [LARGE SCALE GENOMIC DNA]</scope>
    <source>
        <strain evidence="6 7">DSM 14698</strain>
    </source>
</reference>
<evidence type="ECO:0000256" key="3">
    <source>
        <dbReference type="ARBA" id="ARBA00023136"/>
    </source>
</evidence>
<evidence type="ECO:0000256" key="2">
    <source>
        <dbReference type="ARBA" id="ARBA00022989"/>
    </source>
</evidence>